<accession>A0A0A6VC76</accession>
<dbReference type="STRING" id="363870.NG54_07245"/>
<reference evidence="3 5" key="3">
    <citation type="submission" date="2020-03" db="EMBL/GenBank/DDBJ databases">
        <title>Bacillus aquiflavi sp. nov., isolated from yellow water of strong flavor Chinese baijiu in Yibin region of China.</title>
        <authorList>
            <person name="Xie J."/>
        </authorList>
    </citation>
    <scope>NUCLEOTIDE SEQUENCE [LARGE SCALE GENOMIC DNA]</scope>
    <source>
        <strain evidence="3 5">Gsoil 114</strain>
    </source>
</reference>
<dbReference type="Proteomes" id="UP000030588">
    <property type="component" value="Unassembled WGS sequence"/>
</dbReference>
<dbReference type="AlphaFoldDB" id="A0A0A6VC76"/>
<dbReference type="OrthoDB" id="9790504at2"/>
<evidence type="ECO:0000313" key="2">
    <source>
        <dbReference type="EMBL" id="KHD85825.1"/>
    </source>
</evidence>
<keyword evidence="1" id="KW-0472">Membrane</keyword>
<name>A0A0A6VC76_9BACI</name>
<evidence type="ECO:0000256" key="1">
    <source>
        <dbReference type="SAM" id="Phobius"/>
    </source>
</evidence>
<keyword evidence="5" id="KW-1185">Reference proteome</keyword>
<evidence type="ECO:0000313" key="4">
    <source>
        <dbReference type="Proteomes" id="UP000030588"/>
    </source>
</evidence>
<feature type="transmembrane region" description="Helical" evidence="1">
    <location>
        <begin position="40"/>
        <end position="57"/>
    </location>
</feature>
<reference evidence="3" key="2">
    <citation type="submission" date="2020-02" db="EMBL/GenBank/DDBJ databases">
        <authorList>
            <person name="Feng H."/>
        </authorList>
    </citation>
    <scope>NUCLEOTIDE SEQUENCE [LARGE SCALE GENOMIC DNA]</scope>
    <source>
        <strain evidence="3">Gsoil 114</strain>
    </source>
</reference>
<organism evidence="2 4">
    <name type="scientific">Heyndrickxia ginsengihumi</name>
    <dbReference type="NCBI Taxonomy" id="363870"/>
    <lineage>
        <taxon>Bacteria</taxon>
        <taxon>Bacillati</taxon>
        <taxon>Bacillota</taxon>
        <taxon>Bacilli</taxon>
        <taxon>Bacillales</taxon>
        <taxon>Bacillaceae</taxon>
        <taxon>Heyndrickxia</taxon>
    </lineage>
</organism>
<dbReference type="EMBL" id="JRUN01000016">
    <property type="protein sequence ID" value="KHD85825.1"/>
    <property type="molecule type" value="Genomic_DNA"/>
</dbReference>
<sequence length="135" mass="14491">MIVILIGLGSGLMVGCGFVAFLTVLGIVPRLTQLSKSDHLVQYYEWAIVLGVVLGTWTELRNIVLHLGGIISIPIGLFSGIFVGMLAAALTEVVNVIPIFAKRIGIDGQLISALMAIVLGKVVGSLFQWIYFVNH</sequence>
<dbReference type="EMBL" id="JAAIWK010000019">
    <property type="protein sequence ID" value="NEY20700.1"/>
    <property type="molecule type" value="Genomic_DNA"/>
</dbReference>
<keyword evidence="1" id="KW-1133">Transmembrane helix</keyword>
<reference evidence="2 4" key="1">
    <citation type="submission" date="2014-10" db="EMBL/GenBank/DDBJ databases">
        <title>Draft genome of phytase producing Bacillus ginsengihumi strain M2.11.</title>
        <authorList>
            <person name="Toymentseva A."/>
            <person name="Boulygina E.A."/>
            <person name="Kazakov S.V."/>
            <person name="Kayumov I."/>
            <person name="Suleimanova A.D."/>
            <person name="Mardanova A.M."/>
            <person name="Maria S.N."/>
            <person name="Sergey M.Y."/>
            <person name="Sharipova M.R."/>
        </authorList>
    </citation>
    <scope>NUCLEOTIDE SEQUENCE [LARGE SCALE GENOMIC DNA]</scope>
    <source>
        <strain evidence="2 4">M2.11</strain>
    </source>
</reference>
<feature type="transmembrane region" description="Helical" evidence="1">
    <location>
        <begin position="110"/>
        <end position="132"/>
    </location>
</feature>
<dbReference type="InterPro" id="IPR020144">
    <property type="entry name" value="SpoVAB"/>
</dbReference>
<dbReference type="Pfam" id="PF13782">
    <property type="entry name" value="SpoVAB"/>
    <property type="match status" value="1"/>
</dbReference>
<keyword evidence="1" id="KW-0812">Transmembrane</keyword>
<dbReference type="Proteomes" id="UP000476934">
    <property type="component" value="Unassembled WGS sequence"/>
</dbReference>
<proteinExistence type="predicted"/>
<feature type="transmembrane region" description="Helical" evidence="1">
    <location>
        <begin position="6"/>
        <end position="28"/>
    </location>
</feature>
<comment type="caution">
    <text evidence="2">The sequence shown here is derived from an EMBL/GenBank/DDBJ whole genome shotgun (WGS) entry which is preliminary data.</text>
</comment>
<evidence type="ECO:0000313" key="3">
    <source>
        <dbReference type="EMBL" id="NEY20700.1"/>
    </source>
</evidence>
<feature type="transmembrane region" description="Helical" evidence="1">
    <location>
        <begin position="63"/>
        <end position="90"/>
    </location>
</feature>
<protein>
    <submittedName>
        <fullName evidence="2">Stage V sporulation protein AB</fullName>
    </submittedName>
</protein>
<evidence type="ECO:0000313" key="5">
    <source>
        <dbReference type="Proteomes" id="UP000476934"/>
    </source>
</evidence>
<gene>
    <name evidence="3" type="ORF">G4D61_12100</name>
    <name evidence="2" type="ORF">NG54_07245</name>
</gene>